<dbReference type="GO" id="GO:0031267">
    <property type="term" value="F:small GTPase binding"/>
    <property type="evidence" value="ECO:0007669"/>
    <property type="project" value="TreeGrafter"/>
</dbReference>
<feature type="compositionally biased region" description="Polar residues" evidence="1">
    <location>
        <begin position="877"/>
        <end position="891"/>
    </location>
</feature>
<dbReference type="InterPro" id="IPR000195">
    <property type="entry name" value="Rab-GAP-TBC_dom"/>
</dbReference>
<dbReference type="Gene3D" id="1.10.472.80">
    <property type="entry name" value="Ypt/Rab-GAP domain of gyp1p, domain 3"/>
    <property type="match status" value="1"/>
</dbReference>
<name>A0A8J8P1G4_HALGN</name>
<feature type="compositionally biased region" description="Polar residues" evidence="1">
    <location>
        <begin position="140"/>
        <end position="152"/>
    </location>
</feature>
<evidence type="ECO:0000259" key="2">
    <source>
        <dbReference type="PROSITE" id="PS50086"/>
    </source>
</evidence>
<gene>
    <name evidence="3" type="ORF">FGO68_gene7323</name>
</gene>
<sequence>MEDMHQQQRRDKQDNRLLAQKITPSQLQTTAATKDHNQTQTSHFSGAQQTLDIHIHQDHFEKALGLGTQHQQRALHEEHKSQSPQAGSPHYKDSSRMTVPISIVQDTFIQEDLPDFGRLHQYDGGNTRQTEGNTHALRGSSDQYLGSKQSIKTGRKTSQEKEKKNKFKQIMKNAFKPNKKSTMRDQISIMDDTTAQRSEFLQTPQGAIGLKEEAQPDIMEIQRNLLSLDENGKKIKRRDMLPTEGAGEEGDFASIRLTQKRRDSVNLFDDGEEKKDKKNRKSMKIIGEDLGSLQDSRHKSSKKKMKDQIPTHLSGIHGAGEQVKIKRLYTYEDLLSDSSSRLLSKQQKKNLCVLWLDIENKISHSQRRVMWLRASGAAYEMKSEHNRNYYSMLRAQKFDYPNPCFHQIELDLPRTFSIQTIPSDGEQGKQEVISKLRNVLQTYVKRNPTVGYCQGMNFIVGRLLQYMEEEEAFWTLTMLVETILPLDYYSNMVGVLIDQHVFKQAVRFFFPDLYDHFTELNFDPSLLAFQWFVCFFTLNINETVSLKIWDLFMIKGFKALFCTALAMIDHLRESLLTVSDLGQVFMMFDEAQKNDEVMSTIFLTKIGRYYQRISNNYVSEMRKYLRPTVEEDLQQNIKSRDKAAASQGQFQKLQIINKFYLQAGVDSSGDYLGDPKSIEQIQVDLINKFKCDPSWPLCMFDFTYKNKVPFYFCFKVETPLDQLIKENYFVEEQKRGRSAPLTRQSDEDRKIAFNDLRIERAKHLCCDNPSIDFAHNFKQMFMTNDDKLLKSDVFTFNISDHQTIQEKLEQFQRDVEGYLPEDELQDQFVRKMSMKRESDTDFMRETISKNRQWTDEERKEGEDLVMVEEKGGDESDQQSGHTGSISQGRKSRLTSIAQSAMDTMLKGSGAHGQEIFKLRNQSLGILNDYFGGSGQKSSEEGSRHKSVQQQQLPRASVQSQDQLIEELSTPPSMGIKH</sequence>
<dbReference type="GO" id="GO:0005096">
    <property type="term" value="F:GTPase activator activity"/>
    <property type="evidence" value="ECO:0007669"/>
    <property type="project" value="TreeGrafter"/>
</dbReference>
<feature type="domain" description="Rab-GAP TBC" evidence="2">
    <location>
        <begin position="361"/>
        <end position="556"/>
    </location>
</feature>
<evidence type="ECO:0000256" key="1">
    <source>
        <dbReference type="SAM" id="MobiDB-lite"/>
    </source>
</evidence>
<dbReference type="Gene3D" id="1.10.8.270">
    <property type="entry name" value="putative rabgap domain of human tbc1 domain family member 14 like domains"/>
    <property type="match status" value="1"/>
</dbReference>
<protein>
    <recommendedName>
        <fullName evidence="2">Rab-GAP TBC domain-containing protein</fullName>
    </recommendedName>
</protein>
<accession>A0A8J8P1G4</accession>
<feature type="region of interest" description="Disordered" evidence="1">
    <location>
        <begin position="929"/>
        <end position="977"/>
    </location>
</feature>
<feature type="region of interest" description="Disordered" evidence="1">
    <location>
        <begin position="264"/>
        <end position="314"/>
    </location>
</feature>
<feature type="compositionally biased region" description="Polar residues" evidence="1">
    <location>
        <begin position="22"/>
        <end position="45"/>
    </location>
</feature>
<evidence type="ECO:0000313" key="3">
    <source>
        <dbReference type="EMBL" id="TNV84389.1"/>
    </source>
</evidence>
<dbReference type="PROSITE" id="PS50086">
    <property type="entry name" value="TBC_RABGAP"/>
    <property type="match status" value="1"/>
</dbReference>
<feature type="compositionally biased region" description="Polar residues" evidence="1">
    <location>
        <begin position="947"/>
        <end position="962"/>
    </location>
</feature>
<dbReference type="SUPFAM" id="SSF47923">
    <property type="entry name" value="Ypt/Rab-GAP domain of gyp1p"/>
    <property type="match status" value="2"/>
</dbReference>
<keyword evidence="4" id="KW-1185">Reference proteome</keyword>
<dbReference type="PANTHER" id="PTHR47219:SF20">
    <property type="entry name" value="TBC1 DOMAIN FAMILY MEMBER 2B"/>
    <property type="match status" value="1"/>
</dbReference>
<dbReference type="EMBL" id="RRYP01002824">
    <property type="protein sequence ID" value="TNV84389.1"/>
    <property type="molecule type" value="Genomic_DNA"/>
</dbReference>
<dbReference type="PANTHER" id="PTHR47219">
    <property type="entry name" value="RAB GTPASE-ACTIVATING PROTEIN 1-LIKE"/>
    <property type="match status" value="1"/>
</dbReference>
<comment type="caution">
    <text evidence="3">The sequence shown here is derived from an EMBL/GenBank/DDBJ whole genome shotgun (WGS) entry which is preliminary data.</text>
</comment>
<dbReference type="FunFam" id="1.10.8.270:FF:000016">
    <property type="entry name" value="TBC1 domain family member 2A"/>
    <property type="match status" value="1"/>
</dbReference>
<feature type="region of interest" description="Disordered" evidence="1">
    <location>
        <begin position="68"/>
        <end position="96"/>
    </location>
</feature>
<evidence type="ECO:0000313" key="4">
    <source>
        <dbReference type="Proteomes" id="UP000785679"/>
    </source>
</evidence>
<dbReference type="InterPro" id="IPR035969">
    <property type="entry name" value="Rab-GAP_TBC_sf"/>
</dbReference>
<dbReference type="SMART" id="SM00164">
    <property type="entry name" value="TBC"/>
    <property type="match status" value="1"/>
</dbReference>
<dbReference type="InterPro" id="IPR050302">
    <property type="entry name" value="Rab_GAP_TBC_domain"/>
</dbReference>
<dbReference type="Pfam" id="PF00566">
    <property type="entry name" value="RabGAP-TBC"/>
    <property type="match status" value="1"/>
</dbReference>
<dbReference type="OrthoDB" id="292358at2759"/>
<feature type="region of interest" description="Disordered" evidence="1">
    <location>
        <begin position="869"/>
        <end position="891"/>
    </location>
</feature>
<organism evidence="3 4">
    <name type="scientific">Halteria grandinella</name>
    <dbReference type="NCBI Taxonomy" id="5974"/>
    <lineage>
        <taxon>Eukaryota</taxon>
        <taxon>Sar</taxon>
        <taxon>Alveolata</taxon>
        <taxon>Ciliophora</taxon>
        <taxon>Intramacronucleata</taxon>
        <taxon>Spirotrichea</taxon>
        <taxon>Stichotrichia</taxon>
        <taxon>Sporadotrichida</taxon>
        <taxon>Halteriidae</taxon>
        <taxon>Halteria</taxon>
    </lineage>
</organism>
<dbReference type="AlphaFoldDB" id="A0A8J8P1G4"/>
<feature type="region of interest" description="Disordered" evidence="1">
    <location>
        <begin position="119"/>
        <end position="164"/>
    </location>
</feature>
<feature type="compositionally biased region" description="Polar residues" evidence="1">
    <location>
        <begin position="124"/>
        <end position="133"/>
    </location>
</feature>
<feature type="region of interest" description="Disordered" evidence="1">
    <location>
        <begin position="1"/>
        <end position="45"/>
    </location>
</feature>
<reference evidence="3" key="1">
    <citation type="submission" date="2019-06" db="EMBL/GenBank/DDBJ databases">
        <authorList>
            <person name="Zheng W."/>
        </authorList>
    </citation>
    <scope>NUCLEOTIDE SEQUENCE</scope>
    <source>
        <strain evidence="3">QDHG01</strain>
    </source>
</reference>
<feature type="compositionally biased region" description="Basic and acidic residues" evidence="1">
    <location>
        <begin position="1"/>
        <end position="15"/>
    </location>
</feature>
<proteinExistence type="predicted"/>
<dbReference type="Proteomes" id="UP000785679">
    <property type="component" value="Unassembled WGS sequence"/>
</dbReference>